<comment type="caution">
    <text evidence="2">The sequence shown here is derived from an EMBL/GenBank/DDBJ whole genome shotgun (WGS) entry which is preliminary data.</text>
</comment>
<evidence type="ECO:0000313" key="2">
    <source>
        <dbReference type="EMBL" id="GJE96653.1"/>
    </source>
</evidence>
<evidence type="ECO:0000256" key="1">
    <source>
        <dbReference type="SAM" id="SignalP"/>
    </source>
</evidence>
<evidence type="ECO:0000313" key="3">
    <source>
        <dbReference type="Proteomes" id="UP000703269"/>
    </source>
</evidence>
<sequence>MLPTIFSGAAVTLALALHASASPLVANATVEAEKRTVGGAFLCTDINWSGTCGHFTPALGACVNLDSFWNKQVSSFGPDECTRCDAYGPTDCTFFIPGGSPSTIPVWHFTYPGDDSGGLSTNNPWNDRIQSFVCFSTC</sequence>
<dbReference type="EMBL" id="BPQB01000062">
    <property type="protein sequence ID" value="GJE96653.1"/>
    <property type="molecule type" value="Genomic_DNA"/>
</dbReference>
<protein>
    <submittedName>
        <fullName evidence="2">Uncharacterized protein</fullName>
    </submittedName>
</protein>
<dbReference type="AlphaFoldDB" id="A0A9P3GKM2"/>
<feature type="chain" id="PRO_5040454362" evidence="1">
    <location>
        <begin position="22"/>
        <end position="138"/>
    </location>
</feature>
<name>A0A9P3GKM2_9APHY</name>
<keyword evidence="1" id="KW-0732">Signal</keyword>
<gene>
    <name evidence="2" type="ORF">PsYK624_128540</name>
</gene>
<reference evidence="2 3" key="1">
    <citation type="submission" date="2021-08" db="EMBL/GenBank/DDBJ databases">
        <title>Draft Genome Sequence of Phanerochaete sordida strain YK-624.</title>
        <authorList>
            <person name="Mori T."/>
            <person name="Dohra H."/>
            <person name="Suzuki T."/>
            <person name="Kawagishi H."/>
            <person name="Hirai H."/>
        </authorList>
    </citation>
    <scope>NUCLEOTIDE SEQUENCE [LARGE SCALE GENOMIC DNA]</scope>
    <source>
        <strain evidence="2 3">YK-624</strain>
    </source>
</reference>
<dbReference type="OrthoDB" id="2727297at2759"/>
<proteinExistence type="predicted"/>
<feature type="signal peptide" evidence="1">
    <location>
        <begin position="1"/>
        <end position="21"/>
    </location>
</feature>
<organism evidence="2 3">
    <name type="scientific">Phanerochaete sordida</name>
    <dbReference type="NCBI Taxonomy" id="48140"/>
    <lineage>
        <taxon>Eukaryota</taxon>
        <taxon>Fungi</taxon>
        <taxon>Dikarya</taxon>
        <taxon>Basidiomycota</taxon>
        <taxon>Agaricomycotina</taxon>
        <taxon>Agaricomycetes</taxon>
        <taxon>Polyporales</taxon>
        <taxon>Phanerochaetaceae</taxon>
        <taxon>Phanerochaete</taxon>
    </lineage>
</organism>
<keyword evidence="3" id="KW-1185">Reference proteome</keyword>
<dbReference type="Proteomes" id="UP000703269">
    <property type="component" value="Unassembled WGS sequence"/>
</dbReference>
<accession>A0A9P3GKM2</accession>